<evidence type="ECO:0000313" key="1">
    <source>
        <dbReference type="EMBL" id="KAF2891262.1"/>
    </source>
</evidence>
<dbReference type="AlphaFoldDB" id="A0A8K0CVP5"/>
<dbReference type="EMBL" id="VTPC01035408">
    <property type="protein sequence ID" value="KAF2891262.1"/>
    <property type="molecule type" value="Genomic_DNA"/>
</dbReference>
<sequence>MYEEKHQMKKQIVVLQTRVEFLEKDRKKRNLFIRGVNIKEIEGKQLKGELETFLEKGLDVKVKLTNAKKLGVQKYIIQTERQREEGPNKGAPNESKKLMAVNLKANPNKTTVARKQDNNRNGVKAESKNEIDWTFGIWNIRGLNGKEDELTIEFEKTKMHSNYLDLIDTWELVNERIMSVQGILDGKQMVAIIIAYDPNESDSKRVKDDF</sequence>
<keyword evidence="2" id="KW-1185">Reference proteome</keyword>
<accession>A0A8K0CVP5</accession>
<name>A0A8K0CVP5_IGNLU</name>
<comment type="caution">
    <text evidence="1">The sequence shown here is derived from an EMBL/GenBank/DDBJ whole genome shotgun (WGS) entry which is preliminary data.</text>
</comment>
<protein>
    <submittedName>
        <fullName evidence="1">Uncharacterized protein</fullName>
    </submittedName>
</protein>
<evidence type="ECO:0000313" key="2">
    <source>
        <dbReference type="Proteomes" id="UP000801492"/>
    </source>
</evidence>
<gene>
    <name evidence="1" type="ORF">ILUMI_14911</name>
</gene>
<proteinExistence type="predicted"/>
<reference evidence="1" key="1">
    <citation type="submission" date="2019-08" db="EMBL/GenBank/DDBJ databases">
        <title>The genome of the North American firefly Photinus pyralis.</title>
        <authorList>
            <consortium name="Photinus pyralis genome working group"/>
            <person name="Fallon T.R."/>
            <person name="Sander Lower S.E."/>
            <person name="Weng J.-K."/>
        </authorList>
    </citation>
    <scope>NUCLEOTIDE SEQUENCE</scope>
    <source>
        <strain evidence="1">TRF0915ILg1</strain>
        <tissue evidence="1">Whole body</tissue>
    </source>
</reference>
<dbReference type="Proteomes" id="UP000801492">
    <property type="component" value="Unassembled WGS sequence"/>
</dbReference>
<organism evidence="1 2">
    <name type="scientific">Ignelater luminosus</name>
    <name type="common">Cucubano</name>
    <name type="synonym">Pyrophorus luminosus</name>
    <dbReference type="NCBI Taxonomy" id="2038154"/>
    <lineage>
        <taxon>Eukaryota</taxon>
        <taxon>Metazoa</taxon>
        <taxon>Ecdysozoa</taxon>
        <taxon>Arthropoda</taxon>
        <taxon>Hexapoda</taxon>
        <taxon>Insecta</taxon>
        <taxon>Pterygota</taxon>
        <taxon>Neoptera</taxon>
        <taxon>Endopterygota</taxon>
        <taxon>Coleoptera</taxon>
        <taxon>Polyphaga</taxon>
        <taxon>Elateriformia</taxon>
        <taxon>Elateroidea</taxon>
        <taxon>Elateridae</taxon>
        <taxon>Agrypninae</taxon>
        <taxon>Pyrophorini</taxon>
        <taxon>Ignelater</taxon>
    </lineage>
</organism>